<evidence type="ECO:0000313" key="1">
    <source>
        <dbReference type="EMBL" id="CAG1856112.1"/>
    </source>
</evidence>
<proteinExistence type="predicted"/>
<protein>
    <submittedName>
        <fullName evidence="1">(wild Malaysian banana) hypothetical protein</fullName>
    </submittedName>
</protein>
<name>A0A804JU05_MUSAM</name>
<dbReference type="EnsemblPlants" id="Ma07_t09570.1">
    <property type="protein sequence ID" value="Ma07_p09570.1"/>
    <property type="gene ID" value="Ma07_g09570"/>
</dbReference>
<gene>
    <name evidence="1" type="ORF">GSMUA_45260.1</name>
</gene>
<reference evidence="1" key="1">
    <citation type="submission" date="2021-03" db="EMBL/GenBank/DDBJ databases">
        <authorList>
            <consortium name="Genoscope - CEA"/>
            <person name="William W."/>
        </authorList>
    </citation>
    <scope>NUCLEOTIDE SEQUENCE</scope>
    <source>
        <strain evidence="1">Doubled-haploid Pahang</strain>
    </source>
</reference>
<accession>A0A804JU05</accession>
<dbReference type="Proteomes" id="UP000012960">
    <property type="component" value="Unplaced"/>
</dbReference>
<dbReference type="EMBL" id="HG996473">
    <property type="protein sequence ID" value="CAG1856112.1"/>
    <property type="molecule type" value="Genomic_DNA"/>
</dbReference>
<evidence type="ECO:0000313" key="3">
    <source>
        <dbReference type="Proteomes" id="UP000012960"/>
    </source>
</evidence>
<reference evidence="2" key="2">
    <citation type="submission" date="2021-05" db="UniProtKB">
        <authorList>
            <consortium name="EnsemblPlants"/>
        </authorList>
    </citation>
    <scope>IDENTIFICATION</scope>
    <source>
        <strain evidence="2">subsp. malaccensis</strain>
    </source>
</reference>
<keyword evidence="3" id="KW-1185">Reference proteome</keyword>
<organism evidence="2 3">
    <name type="scientific">Musa acuminata subsp. malaccensis</name>
    <name type="common">Wild banana</name>
    <name type="synonym">Musa malaccensis</name>
    <dbReference type="NCBI Taxonomy" id="214687"/>
    <lineage>
        <taxon>Eukaryota</taxon>
        <taxon>Viridiplantae</taxon>
        <taxon>Streptophyta</taxon>
        <taxon>Embryophyta</taxon>
        <taxon>Tracheophyta</taxon>
        <taxon>Spermatophyta</taxon>
        <taxon>Magnoliopsida</taxon>
        <taxon>Liliopsida</taxon>
        <taxon>Zingiberales</taxon>
        <taxon>Musaceae</taxon>
        <taxon>Musa</taxon>
    </lineage>
</organism>
<dbReference type="InParanoid" id="A0A804JU05"/>
<sequence>MATTELAQAQLKSLREQVFLPTLGSYQTERNSIISQHFLLSSVNGKHLQYSLTYKLNQASRNGGIRNARFFLSERDGSVAWRRILRAHLDRARSRRAAEKNHTVWIGCLGGWKAQSQQLEVKYLMGRPNLCFMFFSCASEGWKLEMMPFISSLDLLHPLSITFPTYLIIVIPPSAFPLWCEVLIRALYVEALGVESGNMRFVLHACS</sequence>
<dbReference type="AlphaFoldDB" id="A0A804JU05"/>
<evidence type="ECO:0000313" key="2">
    <source>
        <dbReference type="EnsemblPlants" id="Ma07_p09570.1"/>
    </source>
</evidence>
<dbReference type="Gramene" id="Ma07_t09570.1">
    <property type="protein sequence ID" value="Ma07_p09570.1"/>
    <property type="gene ID" value="Ma07_g09570"/>
</dbReference>